<keyword evidence="1" id="KW-0472">Membrane</keyword>
<evidence type="ECO:0000313" key="3">
    <source>
        <dbReference type="Proteomes" id="UP000184465"/>
    </source>
</evidence>
<evidence type="ECO:0000256" key="1">
    <source>
        <dbReference type="SAM" id="Phobius"/>
    </source>
</evidence>
<proteinExistence type="predicted"/>
<sequence length="100" mass="11600">MKKTNKKNLLIIAISCILIAALIFYYNNIKIPKVMKKVERDIRSKIDEQYMAKVNVAFVKEGKEISKYTVLTDEVIKENIQIKEIPLNYKVPNAVEDIDL</sequence>
<keyword evidence="1" id="KW-1133">Transmembrane helix</keyword>
<accession>A0A1M6SRD4</accession>
<feature type="transmembrane region" description="Helical" evidence="1">
    <location>
        <begin position="9"/>
        <end position="26"/>
    </location>
</feature>
<name>A0A1M6SRD4_PARC5</name>
<dbReference type="Proteomes" id="UP000184465">
    <property type="component" value="Unassembled WGS sequence"/>
</dbReference>
<keyword evidence="3" id="KW-1185">Reference proteome</keyword>
<dbReference type="RefSeq" id="WP_131821320.1">
    <property type="nucleotide sequence ID" value="NZ_FRAG01000068.1"/>
</dbReference>
<feature type="non-terminal residue" evidence="2">
    <location>
        <position position="100"/>
    </location>
</feature>
<dbReference type="STRING" id="1121301.SAMN02745912_03407"/>
<gene>
    <name evidence="2" type="ORF">SAMN02745912_03407</name>
</gene>
<dbReference type="EMBL" id="FRAG01000068">
    <property type="protein sequence ID" value="SHK47314.1"/>
    <property type="molecule type" value="Genomic_DNA"/>
</dbReference>
<organism evidence="2 3">
    <name type="scientific">Paramaledivibacter caminithermalis (strain DSM 15212 / CIP 107654 / DViRD3)</name>
    <name type="common">Clostridium caminithermale</name>
    <dbReference type="NCBI Taxonomy" id="1121301"/>
    <lineage>
        <taxon>Bacteria</taxon>
        <taxon>Bacillati</taxon>
        <taxon>Bacillota</taxon>
        <taxon>Clostridia</taxon>
        <taxon>Peptostreptococcales</taxon>
        <taxon>Caminicellaceae</taxon>
        <taxon>Paramaledivibacter</taxon>
    </lineage>
</organism>
<reference evidence="2 3" key="1">
    <citation type="submission" date="2016-11" db="EMBL/GenBank/DDBJ databases">
        <authorList>
            <person name="Jaros S."/>
            <person name="Januszkiewicz K."/>
            <person name="Wedrychowicz H."/>
        </authorList>
    </citation>
    <scope>NUCLEOTIDE SEQUENCE [LARGE SCALE GENOMIC DNA]</scope>
    <source>
        <strain evidence="2 3">DSM 15212</strain>
    </source>
</reference>
<dbReference type="AlphaFoldDB" id="A0A1M6SRD4"/>
<protein>
    <submittedName>
        <fullName evidence="2">Uncharacterized protein</fullName>
    </submittedName>
</protein>
<evidence type="ECO:0000313" key="2">
    <source>
        <dbReference type="EMBL" id="SHK47314.1"/>
    </source>
</evidence>
<keyword evidence="1" id="KW-0812">Transmembrane</keyword>